<feature type="domain" description="PAC" evidence="13">
    <location>
        <begin position="327"/>
        <end position="379"/>
    </location>
</feature>
<dbReference type="CDD" id="cd00082">
    <property type="entry name" value="HisKA"/>
    <property type="match status" value="1"/>
</dbReference>
<keyword evidence="15" id="KW-1185">Reference proteome</keyword>
<dbReference type="SUPFAM" id="SSF47384">
    <property type="entry name" value="Homodimeric domain of signal transducing histidine kinase"/>
    <property type="match status" value="1"/>
</dbReference>
<evidence type="ECO:0000313" key="15">
    <source>
        <dbReference type="Proteomes" id="UP000002012"/>
    </source>
</evidence>
<dbReference type="InterPro" id="IPR001789">
    <property type="entry name" value="Sig_transdc_resp-reg_receiver"/>
</dbReference>
<dbReference type="InterPro" id="IPR011006">
    <property type="entry name" value="CheY-like_superfamily"/>
</dbReference>
<dbReference type="InterPro" id="IPR000700">
    <property type="entry name" value="PAS-assoc_C"/>
</dbReference>
<dbReference type="SUPFAM" id="SSF55874">
    <property type="entry name" value="ATPase domain of HSP90 chaperone/DNA topoisomerase II/histidine kinase"/>
    <property type="match status" value="1"/>
</dbReference>
<dbReference type="InterPro" id="IPR005467">
    <property type="entry name" value="His_kinase_dom"/>
</dbReference>
<evidence type="ECO:0000256" key="3">
    <source>
        <dbReference type="ARBA" id="ARBA00022553"/>
    </source>
</evidence>
<dbReference type="CDD" id="cd00130">
    <property type="entry name" value="PAS"/>
    <property type="match status" value="2"/>
</dbReference>
<dbReference type="Pfam" id="PF02518">
    <property type="entry name" value="HATPase_c"/>
    <property type="match status" value="1"/>
</dbReference>
<protein>
    <recommendedName>
        <fullName evidence="2">histidine kinase</fullName>
        <ecNumber evidence="2">2.7.13.3</ecNumber>
    </recommendedName>
</protein>
<organism evidence="14 15">
    <name type="scientific">Denitrovibrio acetiphilus (strain DSM 12809 / NBRC 114555 / N2460)</name>
    <dbReference type="NCBI Taxonomy" id="522772"/>
    <lineage>
        <taxon>Bacteria</taxon>
        <taxon>Pseudomonadati</taxon>
        <taxon>Deferribacterota</taxon>
        <taxon>Deferribacteres</taxon>
        <taxon>Deferribacterales</taxon>
        <taxon>Geovibrionaceae</taxon>
        <taxon>Denitrovibrio</taxon>
    </lineage>
</organism>
<dbReference type="InterPro" id="IPR004358">
    <property type="entry name" value="Sig_transdc_His_kin-like_C"/>
</dbReference>
<evidence type="ECO:0000256" key="5">
    <source>
        <dbReference type="ARBA" id="ARBA00022741"/>
    </source>
</evidence>
<dbReference type="PROSITE" id="PS50112">
    <property type="entry name" value="PAS"/>
    <property type="match status" value="1"/>
</dbReference>
<feature type="domain" description="Response regulatory" evidence="11">
    <location>
        <begin position="631"/>
        <end position="747"/>
    </location>
</feature>
<dbReference type="PRINTS" id="PR00344">
    <property type="entry name" value="BCTRLSENSOR"/>
</dbReference>
<evidence type="ECO:0000259" key="11">
    <source>
        <dbReference type="PROSITE" id="PS50110"/>
    </source>
</evidence>
<dbReference type="GO" id="GO:0000155">
    <property type="term" value="F:phosphorelay sensor kinase activity"/>
    <property type="evidence" value="ECO:0007669"/>
    <property type="project" value="InterPro"/>
</dbReference>
<keyword evidence="6 14" id="KW-0418">Kinase</keyword>
<evidence type="ECO:0000256" key="4">
    <source>
        <dbReference type="ARBA" id="ARBA00022679"/>
    </source>
</evidence>
<keyword evidence="5" id="KW-0547">Nucleotide-binding</keyword>
<dbReference type="eggNOG" id="COG4191">
    <property type="taxonomic scope" value="Bacteria"/>
</dbReference>
<dbReference type="Pfam" id="PF00512">
    <property type="entry name" value="HisKA"/>
    <property type="match status" value="1"/>
</dbReference>
<dbReference type="InterPro" id="IPR003661">
    <property type="entry name" value="HisK_dim/P_dom"/>
</dbReference>
<evidence type="ECO:0000256" key="9">
    <source>
        <dbReference type="PROSITE-ProRule" id="PRU00169"/>
    </source>
</evidence>
<evidence type="ECO:0000259" key="13">
    <source>
        <dbReference type="PROSITE" id="PS50113"/>
    </source>
</evidence>
<dbReference type="SUPFAM" id="SSF55785">
    <property type="entry name" value="PYP-like sensor domain (PAS domain)"/>
    <property type="match status" value="2"/>
</dbReference>
<dbReference type="PANTHER" id="PTHR43065:SF46">
    <property type="entry name" value="C4-DICARBOXYLATE TRANSPORT SENSOR PROTEIN DCTB"/>
    <property type="match status" value="1"/>
</dbReference>
<evidence type="ECO:0000256" key="1">
    <source>
        <dbReference type="ARBA" id="ARBA00000085"/>
    </source>
</evidence>
<dbReference type="InParanoid" id="D4H6F7"/>
<dbReference type="SMART" id="SM00387">
    <property type="entry name" value="HATPase_c"/>
    <property type="match status" value="1"/>
</dbReference>
<dbReference type="Gene3D" id="3.30.450.20">
    <property type="entry name" value="PAS domain"/>
    <property type="match status" value="2"/>
</dbReference>
<dbReference type="EC" id="2.7.13.3" evidence="2"/>
<dbReference type="eggNOG" id="COG0745">
    <property type="taxonomic scope" value="Bacteria"/>
</dbReference>
<keyword evidence="7" id="KW-0067">ATP-binding</keyword>
<dbReference type="KEGG" id="dap:Dacet_2881"/>
<dbReference type="InterPro" id="IPR035965">
    <property type="entry name" value="PAS-like_dom_sf"/>
</dbReference>
<dbReference type="SMART" id="SM00086">
    <property type="entry name" value="PAC"/>
    <property type="match status" value="2"/>
</dbReference>
<dbReference type="InterPro" id="IPR000014">
    <property type="entry name" value="PAS"/>
</dbReference>
<feature type="domain" description="PAS" evidence="12">
    <location>
        <begin position="138"/>
        <end position="191"/>
    </location>
</feature>
<evidence type="ECO:0000313" key="14">
    <source>
        <dbReference type="EMBL" id="ADD69631.1"/>
    </source>
</evidence>
<dbReference type="Gene3D" id="1.10.287.130">
    <property type="match status" value="1"/>
</dbReference>
<dbReference type="Proteomes" id="UP000002012">
    <property type="component" value="Chromosome"/>
</dbReference>
<sequence>MSPEKVKHILFLTENRKLKEAVVSYLRSQKILIKIKLCEGYSCLEREVKAGNISMCFADYKLGHNLIVKAIDAQKSIDSDLPFIIITEKDKQDAAAELLAVGADDYITLDNMKRLAPVIRRETKAYEEVQAGKKARQEIKELMNIVQSAEDEVYVLGGESHKIKFANKKALSNLGYDMQELDGKNIHDITEEGLPLKAEEREAQGRVMLHTRFIRKDGTKYPAEAIFQTAETEGGTAILVIVHDSTEKESAKQHAFVLNKAIDASASAVTVTDSDFCIIYLNKKQITTAGNSKAFMIGKDITEQKMYESSGKEFFNALDRCRRGESWVGEYQKTGHNGEEYIVLGSMSPVYSDLNTVTNIVIVEEDITERVRIKSQLLHAQKMETVGELTSGIAHDFTNMLTAIGGFSSIMKRKMDKDSRFYVYAEKISELTVRARELTKNLLTFSRKQMEAERAVSVNTLVKSVGEFLTMVIGSRIELELKLMEEDINIMGDPVQLEQVIINLATNARDAIEAEGKLVITTDKTMVSDEKSAGGFAEYAVISVKDNGCGIDQKTLDKIFEPFYTTKQAGKGTGLGLYIVTDIITRHHGYIECFSEPGQGTEFVIKLPVTDQTPEAACAEAEIEDSSENITILLVEDEKIVRESLSHALDVYGYKVYEAVNGKEAVEIFKQRSFEIDMVISDIVMPVMNGITAYKEMIAIKPGQKFIFTTGYVGEAHRKEGFDEEDHVVMIKPLMLKELVRKIEELLREN</sequence>
<reference evidence="14 15" key="1">
    <citation type="journal article" date="2010" name="Stand. Genomic Sci.">
        <title>Complete genome sequence of Denitrovibrio acetiphilus type strain (N2460).</title>
        <authorList>
            <person name="Kiss H."/>
            <person name="Lang E."/>
            <person name="Lapidus A."/>
            <person name="Copeland A."/>
            <person name="Nolan M."/>
            <person name="Glavina Del Rio T."/>
            <person name="Chen F."/>
            <person name="Lucas S."/>
            <person name="Tice H."/>
            <person name="Cheng J.F."/>
            <person name="Han C."/>
            <person name="Goodwin L."/>
            <person name="Pitluck S."/>
            <person name="Liolios K."/>
            <person name="Pati A."/>
            <person name="Ivanova N."/>
            <person name="Mavromatis K."/>
            <person name="Chen A."/>
            <person name="Palaniappan K."/>
            <person name="Land M."/>
            <person name="Hauser L."/>
            <person name="Chang Y.J."/>
            <person name="Jeffries C.D."/>
            <person name="Detter J.C."/>
            <person name="Brettin T."/>
            <person name="Spring S."/>
            <person name="Rohde M."/>
            <person name="Goker M."/>
            <person name="Woyke T."/>
            <person name="Bristow J."/>
            <person name="Eisen J.A."/>
            <person name="Markowitz V."/>
            <person name="Hugenholtz P."/>
            <person name="Kyrpides N.C."/>
            <person name="Klenk H.P."/>
        </authorList>
    </citation>
    <scope>NUCLEOTIDE SEQUENCE [LARGE SCALE GENOMIC DNA]</scope>
    <source>
        <strain evidence="15">DSM 12809 / NBRC 114555 / N2460</strain>
    </source>
</reference>
<dbReference type="InterPro" id="IPR003594">
    <property type="entry name" value="HATPase_dom"/>
</dbReference>
<evidence type="ECO:0000256" key="7">
    <source>
        <dbReference type="ARBA" id="ARBA00022840"/>
    </source>
</evidence>
<evidence type="ECO:0000259" key="12">
    <source>
        <dbReference type="PROSITE" id="PS50112"/>
    </source>
</evidence>
<dbReference type="InterPro" id="IPR036890">
    <property type="entry name" value="HATPase_C_sf"/>
</dbReference>
<dbReference type="SUPFAM" id="SSF52172">
    <property type="entry name" value="CheY-like"/>
    <property type="match status" value="2"/>
</dbReference>
<dbReference type="PANTHER" id="PTHR43065">
    <property type="entry name" value="SENSOR HISTIDINE KINASE"/>
    <property type="match status" value="1"/>
</dbReference>
<evidence type="ECO:0000256" key="8">
    <source>
        <dbReference type="ARBA" id="ARBA00023012"/>
    </source>
</evidence>
<dbReference type="AlphaFoldDB" id="D4H6F7"/>
<dbReference type="Gene3D" id="3.30.565.10">
    <property type="entry name" value="Histidine kinase-like ATPase, C-terminal domain"/>
    <property type="match status" value="1"/>
</dbReference>
<feature type="domain" description="Histidine kinase" evidence="10">
    <location>
        <begin position="392"/>
        <end position="611"/>
    </location>
</feature>
<dbReference type="Pfam" id="PF00072">
    <property type="entry name" value="Response_reg"/>
    <property type="match status" value="1"/>
</dbReference>
<feature type="modified residue" description="4-aspartylphosphate" evidence="9">
    <location>
        <position position="682"/>
    </location>
</feature>
<dbReference type="PROSITE" id="PS50109">
    <property type="entry name" value="HIS_KIN"/>
    <property type="match status" value="1"/>
</dbReference>
<keyword evidence="3 9" id="KW-0597">Phosphoprotein</keyword>
<dbReference type="InterPro" id="IPR001610">
    <property type="entry name" value="PAC"/>
</dbReference>
<dbReference type="HOGENOM" id="CLU_000445_114_51_0"/>
<dbReference type="GO" id="GO:0005524">
    <property type="term" value="F:ATP binding"/>
    <property type="evidence" value="ECO:0007669"/>
    <property type="project" value="UniProtKB-KW"/>
</dbReference>
<dbReference type="SMART" id="SM00448">
    <property type="entry name" value="REC"/>
    <property type="match status" value="1"/>
</dbReference>
<keyword evidence="8" id="KW-0902">Two-component regulatory system</keyword>
<evidence type="ECO:0000259" key="10">
    <source>
        <dbReference type="PROSITE" id="PS50109"/>
    </source>
</evidence>
<comment type="catalytic activity">
    <reaction evidence="1">
        <text>ATP + protein L-histidine = ADP + protein N-phospho-L-histidine.</text>
        <dbReference type="EC" id="2.7.13.3"/>
    </reaction>
</comment>
<dbReference type="STRING" id="522772.Dacet_2881"/>
<proteinExistence type="predicted"/>
<gene>
    <name evidence="14" type="ordered locus">Dacet_2881</name>
</gene>
<dbReference type="Pfam" id="PF13426">
    <property type="entry name" value="PAS_9"/>
    <property type="match status" value="2"/>
</dbReference>
<dbReference type="NCBIfam" id="TIGR00229">
    <property type="entry name" value="sensory_box"/>
    <property type="match status" value="2"/>
</dbReference>
<dbReference type="InterPro" id="IPR036097">
    <property type="entry name" value="HisK_dim/P_sf"/>
</dbReference>
<accession>D4H6F7</accession>
<dbReference type="PROSITE" id="PS50110">
    <property type="entry name" value="RESPONSE_REGULATORY"/>
    <property type="match status" value="1"/>
</dbReference>
<name>D4H6F7_DENA2</name>
<dbReference type="SMART" id="SM00388">
    <property type="entry name" value="HisKA"/>
    <property type="match status" value="1"/>
</dbReference>
<dbReference type="PaxDb" id="522772-Dacet_2881"/>
<evidence type="ECO:0000256" key="2">
    <source>
        <dbReference type="ARBA" id="ARBA00012438"/>
    </source>
</evidence>
<dbReference type="eggNOG" id="COG0784">
    <property type="taxonomic scope" value="Bacteria"/>
</dbReference>
<evidence type="ECO:0000256" key="6">
    <source>
        <dbReference type="ARBA" id="ARBA00022777"/>
    </source>
</evidence>
<dbReference type="EMBL" id="CP001968">
    <property type="protein sequence ID" value="ADD69631.1"/>
    <property type="molecule type" value="Genomic_DNA"/>
</dbReference>
<dbReference type="Gene3D" id="3.40.50.2300">
    <property type="match status" value="2"/>
</dbReference>
<keyword evidence="4" id="KW-0808">Transferase</keyword>
<dbReference type="PROSITE" id="PS50113">
    <property type="entry name" value="PAC"/>
    <property type="match status" value="1"/>
</dbReference>
<dbReference type="OrthoDB" id="9784397at2"/>
<dbReference type="RefSeq" id="WP_013012118.1">
    <property type="nucleotide sequence ID" value="NC_013943.1"/>
</dbReference>